<feature type="region of interest" description="Disordered" evidence="3">
    <location>
        <begin position="1"/>
        <end position="44"/>
    </location>
</feature>
<feature type="region of interest" description="Disordered" evidence="3">
    <location>
        <begin position="218"/>
        <end position="237"/>
    </location>
</feature>
<evidence type="ECO:0000313" key="5">
    <source>
        <dbReference type="Proteomes" id="UP000695022"/>
    </source>
</evidence>
<protein>
    <submittedName>
        <fullName evidence="6 7">Protein FAM192A-like</fullName>
    </submittedName>
</protein>
<evidence type="ECO:0000256" key="3">
    <source>
        <dbReference type="SAM" id="MobiDB-lite"/>
    </source>
</evidence>
<reference evidence="6 7" key="1">
    <citation type="submission" date="2025-05" db="UniProtKB">
        <authorList>
            <consortium name="RefSeq"/>
        </authorList>
    </citation>
    <scope>IDENTIFICATION</scope>
</reference>
<feature type="compositionally biased region" description="Basic and acidic residues" evidence="3">
    <location>
        <begin position="156"/>
        <end position="167"/>
    </location>
</feature>
<keyword evidence="5" id="KW-1185">Reference proteome</keyword>
<evidence type="ECO:0000256" key="1">
    <source>
        <dbReference type="ARBA" id="ARBA00004123"/>
    </source>
</evidence>
<accession>A0ABM1EEW4</accession>
<dbReference type="PANTHER" id="PTHR13495:SF0">
    <property type="entry name" value="PSME3-INTERACTING PROTEIN"/>
    <property type="match status" value="1"/>
</dbReference>
<dbReference type="GeneID" id="106811574"/>
<feature type="region of interest" description="Disordered" evidence="3">
    <location>
        <begin position="112"/>
        <end position="201"/>
    </location>
</feature>
<evidence type="ECO:0000256" key="2">
    <source>
        <dbReference type="ARBA" id="ARBA00023242"/>
    </source>
</evidence>
<dbReference type="RefSeq" id="XP_014670736.1">
    <property type="nucleotide sequence ID" value="XM_014815250.1"/>
</dbReference>
<comment type="subcellular location">
    <subcellularLocation>
        <location evidence="1">Nucleus</location>
    </subcellularLocation>
</comment>
<dbReference type="Pfam" id="PF10187">
    <property type="entry name" value="FAM192A_Fyv6_N"/>
    <property type="match status" value="1"/>
</dbReference>
<feature type="compositionally biased region" description="Basic and acidic residues" evidence="3">
    <location>
        <begin position="15"/>
        <end position="32"/>
    </location>
</feature>
<dbReference type="PANTHER" id="PTHR13495">
    <property type="entry name" value="NEFA-INTERACTING NUCLEAR PROTEIN NIP30"/>
    <property type="match status" value="1"/>
</dbReference>
<gene>
    <name evidence="6 7" type="primary">LOC106811574</name>
</gene>
<evidence type="ECO:0000313" key="7">
    <source>
        <dbReference type="RefSeq" id="XP_014670736.1"/>
    </source>
</evidence>
<feature type="domain" description="FAM192A/Fyv6 N-terminal" evidence="4">
    <location>
        <begin position="8"/>
        <end position="109"/>
    </location>
</feature>
<organism evidence="5 6">
    <name type="scientific">Priapulus caudatus</name>
    <name type="common">Priapulid worm</name>
    <dbReference type="NCBI Taxonomy" id="37621"/>
    <lineage>
        <taxon>Eukaryota</taxon>
        <taxon>Metazoa</taxon>
        <taxon>Ecdysozoa</taxon>
        <taxon>Scalidophora</taxon>
        <taxon>Priapulida</taxon>
        <taxon>Priapulimorpha</taxon>
        <taxon>Priapulimorphida</taxon>
        <taxon>Priapulidae</taxon>
        <taxon>Priapulus</taxon>
    </lineage>
</organism>
<dbReference type="RefSeq" id="XP_014670735.1">
    <property type="nucleotide sequence ID" value="XM_014815249.1"/>
</dbReference>
<proteinExistence type="predicted"/>
<dbReference type="InterPro" id="IPR039845">
    <property type="entry name" value="FAM192A"/>
</dbReference>
<name>A0ABM1EEW4_PRICU</name>
<dbReference type="Proteomes" id="UP000695022">
    <property type="component" value="Unplaced"/>
</dbReference>
<dbReference type="InterPro" id="IPR019331">
    <property type="entry name" value="FAM192A/Fyv6_N"/>
</dbReference>
<sequence length="259" mass="28895">MSGKGVSFVSESVIEENRRKRQEEWDKVRTEDQPLECPEEEHDTRTLFERLQQQKDKKEEEFAEQHRMRNMVKGLDTEEADFLNHVDRQKSTLEQQRKNEENEVLEEYRNAMQEQMLAAAKAQSKPPEKTLSSLPSDSSKSKMSHRALLASVVKRKSTDGEEADASKRSRQAPGGSSEQIATASALDKSVEEADTADAPAAVPAATTMQCIAHLPGIGQYQTSSDEESGSSSDVDDHSLTDIISIISKRSRVVAANHNH</sequence>
<evidence type="ECO:0000259" key="4">
    <source>
        <dbReference type="Pfam" id="PF10187"/>
    </source>
</evidence>
<keyword evidence="2" id="KW-0539">Nucleus</keyword>
<evidence type="ECO:0000313" key="6">
    <source>
        <dbReference type="RefSeq" id="XP_014670735.1"/>
    </source>
</evidence>